<evidence type="ECO:0000313" key="1">
    <source>
        <dbReference type="EMBL" id="KAL3277435.1"/>
    </source>
</evidence>
<evidence type="ECO:0000313" key="2">
    <source>
        <dbReference type="Proteomes" id="UP001516400"/>
    </source>
</evidence>
<accession>A0ABD2NFX1</accession>
<keyword evidence="2" id="KW-1185">Reference proteome</keyword>
<sequence length="185" mass="21777">WIRKSLSTNAIQAKMAKSLRKKRGMVKAAITRAETFQAKWHSDSENIRCKPAHNAEYYFWLDIWRTCAPALHSSNNLVTPFSQTININKLIPRFWQPEEIFRTYVSSRDDKIRELMLKNSTIRIPNGRFQVNLPLISGKSSQLLGNSFYLAYKRFQTLANTLLRDYNLYKDHRSFIDEYVQLNRA</sequence>
<dbReference type="Proteomes" id="UP001516400">
    <property type="component" value="Unassembled WGS sequence"/>
</dbReference>
<proteinExistence type="predicted"/>
<name>A0ABD2NFX1_9CUCU</name>
<organism evidence="1 2">
    <name type="scientific">Cryptolaemus montrouzieri</name>
    <dbReference type="NCBI Taxonomy" id="559131"/>
    <lineage>
        <taxon>Eukaryota</taxon>
        <taxon>Metazoa</taxon>
        <taxon>Ecdysozoa</taxon>
        <taxon>Arthropoda</taxon>
        <taxon>Hexapoda</taxon>
        <taxon>Insecta</taxon>
        <taxon>Pterygota</taxon>
        <taxon>Neoptera</taxon>
        <taxon>Endopterygota</taxon>
        <taxon>Coleoptera</taxon>
        <taxon>Polyphaga</taxon>
        <taxon>Cucujiformia</taxon>
        <taxon>Coccinelloidea</taxon>
        <taxon>Coccinellidae</taxon>
        <taxon>Scymninae</taxon>
        <taxon>Scymnini</taxon>
        <taxon>Cryptolaemus</taxon>
    </lineage>
</organism>
<evidence type="ECO:0008006" key="3">
    <source>
        <dbReference type="Google" id="ProtNLM"/>
    </source>
</evidence>
<protein>
    <recommendedName>
        <fullName evidence="3">Reverse transcriptase</fullName>
    </recommendedName>
</protein>
<dbReference type="EMBL" id="JABFTP020000103">
    <property type="protein sequence ID" value="KAL3277435.1"/>
    <property type="molecule type" value="Genomic_DNA"/>
</dbReference>
<dbReference type="AlphaFoldDB" id="A0ABD2NFX1"/>
<comment type="caution">
    <text evidence="1">The sequence shown here is derived from an EMBL/GenBank/DDBJ whole genome shotgun (WGS) entry which is preliminary data.</text>
</comment>
<reference evidence="1 2" key="1">
    <citation type="journal article" date="2021" name="BMC Biol.">
        <title>Horizontally acquired antibacterial genes associated with adaptive radiation of ladybird beetles.</title>
        <authorList>
            <person name="Li H.S."/>
            <person name="Tang X.F."/>
            <person name="Huang Y.H."/>
            <person name="Xu Z.Y."/>
            <person name="Chen M.L."/>
            <person name="Du X.Y."/>
            <person name="Qiu B.Y."/>
            <person name="Chen P.T."/>
            <person name="Zhang W."/>
            <person name="Slipinski A."/>
            <person name="Escalona H.E."/>
            <person name="Waterhouse R.M."/>
            <person name="Zwick A."/>
            <person name="Pang H."/>
        </authorList>
    </citation>
    <scope>NUCLEOTIDE SEQUENCE [LARGE SCALE GENOMIC DNA]</scope>
    <source>
        <strain evidence="1">SYSU2018</strain>
    </source>
</reference>
<feature type="non-terminal residue" evidence="1">
    <location>
        <position position="1"/>
    </location>
</feature>
<gene>
    <name evidence="1" type="ORF">HHI36_012783</name>
</gene>